<dbReference type="Proteomes" id="UP000231648">
    <property type="component" value="Unassembled WGS sequence"/>
</dbReference>
<comment type="caution">
    <text evidence="7">The sequence shown here is derived from an EMBL/GenBank/DDBJ whole genome shotgun (WGS) entry which is preliminary data.</text>
</comment>
<name>A0A2M8KCB4_9BACT</name>
<keyword evidence="3" id="KW-0560">Oxidoreductase</keyword>
<evidence type="ECO:0000256" key="5">
    <source>
        <dbReference type="ARBA" id="ARBA00023284"/>
    </source>
</evidence>
<evidence type="ECO:0000313" key="7">
    <source>
        <dbReference type="EMBL" id="PJE57546.1"/>
    </source>
</evidence>
<dbReference type="AlphaFoldDB" id="A0A2M8KCB4"/>
<evidence type="ECO:0000256" key="3">
    <source>
        <dbReference type="ARBA" id="ARBA00023002"/>
    </source>
</evidence>
<dbReference type="PRINTS" id="PR00469">
    <property type="entry name" value="PNDRDTASEII"/>
</dbReference>
<keyword evidence="4" id="KW-1015">Disulfide bond</keyword>
<organism evidence="7 8">
    <name type="scientific">Candidatus Portnoybacteria bacterium CG10_big_fil_rev_8_21_14_0_10_38_18</name>
    <dbReference type="NCBI Taxonomy" id="1974813"/>
    <lineage>
        <taxon>Bacteria</taxon>
        <taxon>Candidatus Portnoyibacteriota</taxon>
    </lineage>
</organism>
<evidence type="ECO:0000256" key="1">
    <source>
        <dbReference type="ARBA" id="ARBA00022630"/>
    </source>
</evidence>
<dbReference type="InterPro" id="IPR050097">
    <property type="entry name" value="Ferredoxin-NADP_redctase_2"/>
</dbReference>
<keyword evidence="5" id="KW-0676">Redox-active center</keyword>
<protein>
    <recommendedName>
        <fullName evidence="6">FAD/NAD(P)-binding domain-containing protein</fullName>
    </recommendedName>
</protein>
<gene>
    <name evidence="7" type="ORF">COU82_01400</name>
</gene>
<evidence type="ECO:0000256" key="4">
    <source>
        <dbReference type="ARBA" id="ARBA00023157"/>
    </source>
</evidence>
<dbReference type="Gene3D" id="3.50.50.60">
    <property type="entry name" value="FAD/NAD(P)-binding domain"/>
    <property type="match status" value="2"/>
</dbReference>
<feature type="domain" description="FAD/NAD(P)-binding" evidence="6">
    <location>
        <begin position="3"/>
        <end position="301"/>
    </location>
</feature>
<dbReference type="Pfam" id="PF07992">
    <property type="entry name" value="Pyr_redox_2"/>
    <property type="match status" value="1"/>
</dbReference>
<sequence>MLYDLIIIGGGPAGVTAGIYAARKKLKTLLITKEWGGQITKAKEIYNWPGTKVISGMELIKQMTDQLKTFGIEIKENREVIDLDKKGDNFIVRDNDQEYEAKAVIIATGKIPRALNIPGEAQFRGKGVSFCATCDAPLFKNKTVAVIGGGNAGFALAVDLVDYAKKIYILEFFEEMKGDLVTKEKLEKTGKVEFIVNAAVKEIKGSKPAPYRAEGSGSGFVESLIYEDMKTSKDHEIKVDGVFIAVGMMAKAEFAAKLVELNQIGEIVIDKDNYTKTPGVFVAGDISDIKYEQLVIACGEGAKAALAATDYLKNKQ</sequence>
<evidence type="ECO:0000259" key="6">
    <source>
        <dbReference type="Pfam" id="PF07992"/>
    </source>
</evidence>
<dbReference type="PRINTS" id="PR00368">
    <property type="entry name" value="FADPNR"/>
</dbReference>
<keyword evidence="2" id="KW-0274">FAD</keyword>
<keyword evidence="1" id="KW-0285">Flavoprotein</keyword>
<dbReference type="PROSITE" id="PS00573">
    <property type="entry name" value="PYRIDINE_REDOX_2"/>
    <property type="match status" value="1"/>
</dbReference>
<dbReference type="InterPro" id="IPR008255">
    <property type="entry name" value="Pyr_nucl-diS_OxRdtase_2_AS"/>
</dbReference>
<dbReference type="PANTHER" id="PTHR48105">
    <property type="entry name" value="THIOREDOXIN REDUCTASE 1-RELATED-RELATED"/>
    <property type="match status" value="1"/>
</dbReference>
<proteinExistence type="predicted"/>
<reference evidence="8" key="1">
    <citation type="submission" date="2017-09" db="EMBL/GenBank/DDBJ databases">
        <title>Depth-based differentiation of microbial function through sediment-hosted aquifers and enrichment of novel symbionts in the deep terrestrial subsurface.</title>
        <authorList>
            <person name="Probst A.J."/>
            <person name="Ladd B."/>
            <person name="Jarett J.K."/>
            <person name="Geller-Mcgrath D.E."/>
            <person name="Sieber C.M.K."/>
            <person name="Emerson J.B."/>
            <person name="Anantharaman K."/>
            <person name="Thomas B.C."/>
            <person name="Malmstrom R."/>
            <person name="Stieglmeier M."/>
            <person name="Klingl A."/>
            <person name="Woyke T."/>
            <person name="Ryan C.M."/>
            <person name="Banfield J.F."/>
        </authorList>
    </citation>
    <scope>NUCLEOTIDE SEQUENCE [LARGE SCALE GENOMIC DNA]</scope>
</reference>
<evidence type="ECO:0000256" key="2">
    <source>
        <dbReference type="ARBA" id="ARBA00022827"/>
    </source>
</evidence>
<accession>A0A2M8KCB4</accession>
<dbReference type="InterPro" id="IPR036188">
    <property type="entry name" value="FAD/NAD-bd_sf"/>
</dbReference>
<dbReference type="InterPro" id="IPR023753">
    <property type="entry name" value="FAD/NAD-binding_dom"/>
</dbReference>
<dbReference type="SUPFAM" id="SSF51905">
    <property type="entry name" value="FAD/NAD(P)-binding domain"/>
    <property type="match status" value="2"/>
</dbReference>
<dbReference type="EMBL" id="PFDX01000014">
    <property type="protein sequence ID" value="PJE57546.1"/>
    <property type="molecule type" value="Genomic_DNA"/>
</dbReference>
<evidence type="ECO:0000313" key="8">
    <source>
        <dbReference type="Proteomes" id="UP000231648"/>
    </source>
</evidence>
<dbReference type="GO" id="GO:0016668">
    <property type="term" value="F:oxidoreductase activity, acting on a sulfur group of donors, NAD(P) as acceptor"/>
    <property type="evidence" value="ECO:0007669"/>
    <property type="project" value="UniProtKB-ARBA"/>
</dbReference>